<dbReference type="OrthoDB" id="6433634at2759"/>
<proteinExistence type="predicted"/>
<dbReference type="InterPro" id="IPR038441">
    <property type="entry name" value="THAP_Znf_sf"/>
</dbReference>
<evidence type="ECO:0000256" key="2">
    <source>
        <dbReference type="ARBA" id="ARBA00022771"/>
    </source>
</evidence>
<dbReference type="VEuPathDB" id="VectorBase:HLOH_060181"/>
<evidence type="ECO:0000259" key="6">
    <source>
        <dbReference type="PROSITE" id="PS50950"/>
    </source>
</evidence>
<name>A0A9J6GLI2_HAELO</name>
<dbReference type="Proteomes" id="UP000821853">
    <property type="component" value="Chromosome 5"/>
</dbReference>
<dbReference type="GO" id="GO:0008270">
    <property type="term" value="F:zinc ion binding"/>
    <property type="evidence" value="ECO:0007669"/>
    <property type="project" value="UniProtKB-KW"/>
</dbReference>
<keyword evidence="4 5" id="KW-0238">DNA-binding</keyword>
<dbReference type="PROSITE" id="PS50950">
    <property type="entry name" value="ZF_THAP"/>
    <property type="match status" value="1"/>
</dbReference>
<comment type="caution">
    <text evidence="7">The sequence shown here is derived from an EMBL/GenBank/DDBJ whole genome shotgun (WGS) entry which is preliminary data.</text>
</comment>
<dbReference type="SUPFAM" id="SSF57716">
    <property type="entry name" value="Glucocorticoid receptor-like (DNA-binding domain)"/>
    <property type="match status" value="1"/>
</dbReference>
<accession>A0A9J6GLI2</accession>
<dbReference type="SMART" id="SM00980">
    <property type="entry name" value="THAP"/>
    <property type="match status" value="1"/>
</dbReference>
<reference evidence="7 8" key="1">
    <citation type="journal article" date="2020" name="Cell">
        <title>Large-Scale Comparative Analyses of Tick Genomes Elucidate Their Genetic Diversity and Vector Capacities.</title>
        <authorList>
            <consortium name="Tick Genome and Microbiome Consortium (TIGMIC)"/>
            <person name="Jia N."/>
            <person name="Wang J."/>
            <person name="Shi W."/>
            <person name="Du L."/>
            <person name="Sun Y."/>
            <person name="Zhan W."/>
            <person name="Jiang J.F."/>
            <person name="Wang Q."/>
            <person name="Zhang B."/>
            <person name="Ji P."/>
            <person name="Bell-Sakyi L."/>
            <person name="Cui X.M."/>
            <person name="Yuan T.T."/>
            <person name="Jiang B.G."/>
            <person name="Yang W.F."/>
            <person name="Lam T.T."/>
            <person name="Chang Q.C."/>
            <person name="Ding S.J."/>
            <person name="Wang X.J."/>
            <person name="Zhu J.G."/>
            <person name="Ruan X.D."/>
            <person name="Zhao L."/>
            <person name="Wei J.T."/>
            <person name="Ye R.Z."/>
            <person name="Que T.C."/>
            <person name="Du C.H."/>
            <person name="Zhou Y.H."/>
            <person name="Cheng J.X."/>
            <person name="Dai P.F."/>
            <person name="Guo W.B."/>
            <person name="Han X.H."/>
            <person name="Huang E.J."/>
            <person name="Li L.F."/>
            <person name="Wei W."/>
            <person name="Gao Y.C."/>
            <person name="Liu J.Z."/>
            <person name="Shao H.Z."/>
            <person name="Wang X."/>
            <person name="Wang C.C."/>
            <person name="Yang T.C."/>
            <person name="Huo Q.B."/>
            <person name="Li W."/>
            <person name="Chen H.Y."/>
            <person name="Chen S.E."/>
            <person name="Zhou L.G."/>
            <person name="Ni X.B."/>
            <person name="Tian J.H."/>
            <person name="Sheng Y."/>
            <person name="Liu T."/>
            <person name="Pan Y.S."/>
            <person name="Xia L.Y."/>
            <person name="Li J."/>
            <person name="Zhao F."/>
            <person name="Cao W.C."/>
        </authorList>
    </citation>
    <scope>NUCLEOTIDE SEQUENCE [LARGE SCALE GENOMIC DNA]</scope>
    <source>
        <strain evidence="7">HaeL-2018</strain>
    </source>
</reference>
<dbReference type="GO" id="GO:0043565">
    <property type="term" value="F:sequence-specific DNA binding"/>
    <property type="evidence" value="ECO:0007669"/>
    <property type="project" value="InterPro"/>
</dbReference>
<dbReference type="Pfam" id="PF05485">
    <property type="entry name" value="THAP"/>
    <property type="match status" value="1"/>
</dbReference>
<organism evidence="7 8">
    <name type="scientific">Haemaphysalis longicornis</name>
    <name type="common">Bush tick</name>
    <dbReference type="NCBI Taxonomy" id="44386"/>
    <lineage>
        <taxon>Eukaryota</taxon>
        <taxon>Metazoa</taxon>
        <taxon>Ecdysozoa</taxon>
        <taxon>Arthropoda</taxon>
        <taxon>Chelicerata</taxon>
        <taxon>Arachnida</taxon>
        <taxon>Acari</taxon>
        <taxon>Parasitiformes</taxon>
        <taxon>Ixodida</taxon>
        <taxon>Ixodoidea</taxon>
        <taxon>Ixodidae</taxon>
        <taxon>Haemaphysalinae</taxon>
        <taxon>Haemaphysalis</taxon>
    </lineage>
</organism>
<evidence type="ECO:0000313" key="8">
    <source>
        <dbReference type="Proteomes" id="UP000821853"/>
    </source>
</evidence>
<dbReference type="InterPro" id="IPR026516">
    <property type="entry name" value="THAP1/10"/>
</dbReference>
<dbReference type="PANTHER" id="PTHR46600">
    <property type="entry name" value="THAP DOMAIN-CONTAINING"/>
    <property type="match status" value="1"/>
</dbReference>
<dbReference type="AlphaFoldDB" id="A0A9J6GLI2"/>
<keyword evidence="3" id="KW-0862">Zinc</keyword>
<keyword evidence="2 5" id="KW-0863">Zinc-finger</keyword>
<gene>
    <name evidence="7" type="ORF">HPB48_009180</name>
</gene>
<keyword evidence="8" id="KW-1185">Reference proteome</keyword>
<evidence type="ECO:0000256" key="1">
    <source>
        <dbReference type="ARBA" id="ARBA00022723"/>
    </source>
</evidence>
<evidence type="ECO:0000256" key="3">
    <source>
        <dbReference type="ARBA" id="ARBA00022833"/>
    </source>
</evidence>
<dbReference type="PANTHER" id="PTHR46600:SF11">
    <property type="entry name" value="THAP DOMAIN-CONTAINING PROTEIN 10"/>
    <property type="match status" value="1"/>
</dbReference>
<dbReference type="SMART" id="SM00692">
    <property type="entry name" value="DM3"/>
    <property type="match status" value="1"/>
</dbReference>
<evidence type="ECO:0000256" key="5">
    <source>
        <dbReference type="PROSITE-ProRule" id="PRU00309"/>
    </source>
</evidence>
<protein>
    <recommendedName>
        <fullName evidence="6">THAP-type domain-containing protein</fullName>
    </recommendedName>
</protein>
<dbReference type="OMA" id="QVCITSG"/>
<sequence>MDYCPSKFGDPVSFHKFPRDEAQRNVWVEFVRATGRHYWTPGKSSMLCSLHFTSEAYVCPYAASFDIPKKRSLVSGAVPTVYPVAARRLLRPESGATSPKRQVCITSGK</sequence>
<evidence type="ECO:0000313" key="7">
    <source>
        <dbReference type="EMBL" id="KAH9375312.1"/>
    </source>
</evidence>
<dbReference type="Gene3D" id="6.20.210.20">
    <property type="entry name" value="THAP domain"/>
    <property type="match status" value="1"/>
</dbReference>
<keyword evidence="1" id="KW-0479">Metal-binding</keyword>
<feature type="domain" description="THAP-type" evidence="6">
    <location>
        <begin position="1"/>
        <end position="82"/>
    </location>
</feature>
<dbReference type="EMBL" id="JABSTR010000007">
    <property type="protein sequence ID" value="KAH9375312.1"/>
    <property type="molecule type" value="Genomic_DNA"/>
</dbReference>
<evidence type="ECO:0000256" key="4">
    <source>
        <dbReference type="ARBA" id="ARBA00023125"/>
    </source>
</evidence>
<dbReference type="InterPro" id="IPR006612">
    <property type="entry name" value="THAP_Znf"/>
</dbReference>